<evidence type="ECO:0000313" key="2">
    <source>
        <dbReference type="EMBL" id="PVH93480.1"/>
    </source>
</evidence>
<name>A0A2V1D5W8_9PLEO</name>
<evidence type="ECO:0000256" key="1">
    <source>
        <dbReference type="SAM" id="MobiDB-lite"/>
    </source>
</evidence>
<sequence length="61" mass="7107">MLITVFRLARLRSRDWHRDLGHVSHISVYGIQTINRRIATSQTDSHQPRYSEPISVPLNLP</sequence>
<gene>
    <name evidence="2" type="ORF">DM02DRAFT_222744</name>
</gene>
<dbReference type="AlphaFoldDB" id="A0A2V1D5W8"/>
<organism evidence="2 3">
    <name type="scientific">Periconia macrospinosa</name>
    <dbReference type="NCBI Taxonomy" id="97972"/>
    <lineage>
        <taxon>Eukaryota</taxon>
        <taxon>Fungi</taxon>
        <taxon>Dikarya</taxon>
        <taxon>Ascomycota</taxon>
        <taxon>Pezizomycotina</taxon>
        <taxon>Dothideomycetes</taxon>
        <taxon>Pleosporomycetidae</taxon>
        <taxon>Pleosporales</taxon>
        <taxon>Massarineae</taxon>
        <taxon>Periconiaceae</taxon>
        <taxon>Periconia</taxon>
    </lineage>
</organism>
<protein>
    <submittedName>
        <fullName evidence="2">Uncharacterized protein</fullName>
    </submittedName>
</protein>
<dbReference type="EMBL" id="KZ805587">
    <property type="protein sequence ID" value="PVH93480.1"/>
    <property type="molecule type" value="Genomic_DNA"/>
</dbReference>
<keyword evidence="3" id="KW-1185">Reference proteome</keyword>
<dbReference type="Proteomes" id="UP000244855">
    <property type="component" value="Unassembled WGS sequence"/>
</dbReference>
<reference evidence="2 3" key="1">
    <citation type="journal article" date="2018" name="Sci. Rep.">
        <title>Comparative genomics provides insights into the lifestyle and reveals functional heterogeneity of dark septate endophytic fungi.</title>
        <authorList>
            <person name="Knapp D.G."/>
            <person name="Nemeth J.B."/>
            <person name="Barry K."/>
            <person name="Hainaut M."/>
            <person name="Henrissat B."/>
            <person name="Johnson J."/>
            <person name="Kuo A."/>
            <person name="Lim J.H.P."/>
            <person name="Lipzen A."/>
            <person name="Nolan M."/>
            <person name="Ohm R.A."/>
            <person name="Tamas L."/>
            <person name="Grigoriev I.V."/>
            <person name="Spatafora J.W."/>
            <person name="Nagy L.G."/>
            <person name="Kovacs G.M."/>
        </authorList>
    </citation>
    <scope>NUCLEOTIDE SEQUENCE [LARGE SCALE GENOMIC DNA]</scope>
    <source>
        <strain evidence="2 3">DSE2036</strain>
    </source>
</reference>
<evidence type="ECO:0000313" key="3">
    <source>
        <dbReference type="Proteomes" id="UP000244855"/>
    </source>
</evidence>
<feature type="region of interest" description="Disordered" evidence="1">
    <location>
        <begin position="40"/>
        <end position="61"/>
    </location>
</feature>
<accession>A0A2V1D5W8</accession>
<proteinExistence type="predicted"/>